<organism evidence="2 3">
    <name type="scientific">Striga asiatica</name>
    <name type="common">Asiatic witchweed</name>
    <name type="synonym">Buchnera asiatica</name>
    <dbReference type="NCBI Taxonomy" id="4170"/>
    <lineage>
        <taxon>Eukaryota</taxon>
        <taxon>Viridiplantae</taxon>
        <taxon>Streptophyta</taxon>
        <taxon>Embryophyta</taxon>
        <taxon>Tracheophyta</taxon>
        <taxon>Spermatophyta</taxon>
        <taxon>Magnoliopsida</taxon>
        <taxon>eudicotyledons</taxon>
        <taxon>Gunneridae</taxon>
        <taxon>Pentapetalae</taxon>
        <taxon>asterids</taxon>
        <taxon>lamiids</taxon>
        <taxon>Lamiales</taxon>
        <taxon>Orobanchaceae</taxon>
        <taxon>Buchnereae</taxon>
        <taxon>Striga</taxon>
    </lineage>
</organism>
<evidence type="ECO:0000313" key="3">
    <source>
        <dbReference type="Proteomes" id="UP000325081"/>
    </source>
</evidence>
<dbReference type="EMBL" id="BKCP01003447">
    <property type="protein sequence ID" value="GER29226.1"/>
    <property type="molecule type" value="Genomic_DNA"/>
</dbReference>
<accession>A0A5A7P9J8</accession>
<evidence type="ECO:0000313" key="2">
    <source>
        <dbReference type="EMBL" id="GER29226.1"/>
    </source>
</evidence>
<comment type="caution">
    <text evidence="2">The sequence shown here is derived from an EMBL/GenBank/DDBJ whole genome shotgun (WGS) entry which is preliminary data.</text>
</comment>
<dbReference type="GO" id="GO:0016301">
    <property type="term" value="F:kinase activity"/>
    <property type="evidence" value="ECO:0007669"/>
    <property type="project" value="UniProtKB-KW"/>
</dbReference>
<reference evidence="3" key="1">
    <citation type="journal article" date="2019" name="Curr. Biol.">
        <title>Genome Sequence of Striga asiatica Provides Insight into the Evolution of Plant Parasitism.</title>
        <authorList>
            <person name="Yoshida S."/>
            <person name="Kim S."/>
            <person name="Wafula E.K."/>
            <person name="Tanskanen J."/>
            <person name="Kim Y.M."/>
            <person name="Honaas L."/>
            <person name="Yang Z."/>
            <person name="Spallek T."/>
            <person name="Conn C.E."/>
            <person name="Ichihashi Y."/>
            <person name="Cheong K."/>
            <person name="Cui S."/>
            <person name="Der J.P."/>
            <person name="Gundlach H."/>
            <person name="Jiao Y."/>
            <person name="Hori C."/>
            <person name="Ishida J.K."/>
            <person name="Kasahara H."/>
            <person name="Kiba T."/>
            <person name="Kim M.S."/>
            <person name="Koo N."/>
            <person name="Laohavisit A."/>
            <person name="Lee Y.H."/>
            <person name="Lumba S."/>
            <person name="McCourt P."/>
            <person name="Mortimer J.C."/>
            <person name="Mutuku J.M."/>
            <person name="Nomura T."/>
            <person name="Sasaki-Sekimoto Y."/>
            <person name="Seto Y."/>
            <person name="Wang Y."/>
            <person name="Wakatake T."/>
            <person name="Sakakibara H."/>
            <person name="Demura T."/>
            <person name="Yamaguchi S."/>
            <person name="Yoneyama K."/>
            <person name="Manabe R.I."/>
            <person name="Nelson D.C."/>
            <person name="Schulman A.H."/>
            <person name="Timko M.P."/>
            <person name="dePamphilis C.W."/>
            <person name="Choi D."/>
            <person name="Shirasu K."/>
        </authorList>
    </citation>
    <scope>NUCLEOTIDE SEQUENCE [LARGE SCALE GENOMIC DNA]</scope>
    <source>
        <strain evidence="3">cv. UVA1</strain>
    </source>
</reference>
<name>A0A5A7P9J8_STRAF</name>
<proteinExistence type="predicted"/>
<keyword evidence="2" id="KW-0808">Transferase</keyword>
<evidence type="ECO:0000256" key="1">
    <source>
        <dbReference type="SAM" id="MobiDB-lite"/>
    </source>
</evidence>
<feature type="region of interest" description="Disordered" evidence="1">
    <location>
        <begin position="55"/>
        <end position="88"/>
    </location>
</feature>
<keyword evidence="2" id="KW-0418">Kinase</keyword>
<gene>
    <name evidence="2" type="ORF">STAS_05070</name>
</gene>
<dbReference type="Proteomes" id="UP000325081">
    <property type="component" value="Unassembled WGS sequence"/>
</dbReference>
<dbReference type="AlphaFoldDB" id="A0A5A7P9J8"/>
<protein>
    <submittedName>
        <fullName evidence="2">Protein kinase superfamily protein</fullName>
    </submittedName>
</protein>
<sequence length="139" mass="15174">MGKPYKRTKPAVFTFHFEPKVPELCRDARRRNIRVRKRHGSANPRFETIRQVIEGPPFLPPDAEPDNLANAPPDGKENVGNSDDPRAAKVAELNEALSPTRKSAATRQIVTTPSASATALVTGITQGTNTTHALCQHGQ</sequence>
<keyword evidence="3" id="KW-1185">Reference proteome</keyword>